<dbReference type="GO" id="GO:0005912">
    <property type="term" value="C:adherens junction"/>
    <property type="evidence" value="ECO:0007669"/>
    <property type="project" value="TreeGrafter"/>
</dbReference>
<feature type="region of interest" description="Disordered" evidence="6">
    <location>
        <begin position="1183"/>
        <end position="1252"/>
    </location>
</feature>
<proteinExistence type="inferred from homology"/>
<dbReference type="KEGG" id="osn:115222579"/>
<dbReference type="Pfam" id="PF08687">
    <property type="entry name" value="ASD2"/>
    <property type="match status" value="1"/>
</dbReference>
<evidence type="ECO:0000313" key="8">
    <source>
        <dbReference type="Proteomes" id="UP000515154"/>
    </source>
</evidence>
<gene>
    <name evidence="9" type="primary">LOC115222579</name>
</gene>
<evidence type="ECO:0000256" key="3">
    <source>
        <dbReference type="ARBA" id="ARBA00022490"/>
    </source>
</evidence>
<feature type="compositionally biased region" description="Polar residues" evidence="6">
    <location>
        <begin position="1132"/>
        <end position="1142"/>
    </location>
</feature>
<feature type="compositionally biased region" description="Polar residues" evidence="6">
    <location>
        <begin position="336"/>
        <end position="346"/>
    </location>
</feature>
<keyword evidence="4" id="KW-0206">Cytoskeleton</keyword>
<dbReference type="InterPro" id="IPR014799">
    <property type="entry name" value="ASD2_dom"/>
</dbReference>
<feature type="compositionally biased region" description="Basic and acidic residues" evidence="6">
    <location>
        <begin position="218"/>
        <end position="243"/>
    </location>
</feature>
<feature type="region of interest" description="Disordered" evidence="6">
    <location>
        <begin position="803"/>
        <end position="859"/>
    </location>
</feature>
<dbReference type="GO" id="GO:0030864">
    <property type="term" value="C:cortical actin cytoskeleton"/>
    <property type="evidence" value="ECO:0007669"/>
    <property type="project" value="TreeGrafter"/>
</dbReference>
<feature type="compositionally biased region" description="Basic and acidic residues" evidence="6">
    <location>
        <begin position="1224"/>
        <end position="1239"/>
    </location>
</feature>
<feature type="region of interest" description="Disordered" evidence="6">
    <location>
        <begin position="334"/>
        <end position="367"/>
    </location>
</feature>
<feature type="compositionally biased region" description="Polar residues" evidence="6">
    <location>
        <begin position="2023"/>
        <end position="2047"/>
    </location>
</feature>
<evidence type="ECO:0000256" key="6">
    <source>
        <dbReference type="SAM" id="MobiDB-lite"/>
    </source>
</evidence>
<keyword evidence="8" id="KW-1185">Reference proteome</keyword>
<feature type="region of interest" description="Disordered" evidence="6">
    <location>
        <begin position="2018"/>
        <end position="2047"/>
    </location>
</feature>
<feature type="region of interest" description="Disordered" evidence="6">
    <location>
        <begin position="652"/>
        <end position="681"/>
    </location>
</feature>
<dbReference type="GO" id="GO:0007015">
    <property type="term" value="P:actin filament organization"/>
    <property type="evidence" value="ECO:0007669"/>
    <property type="project" value="TreeGrafter"/>
</dbReference>
<feature type="domain" description="ASD2" evidence="7">
    <location>
        <begin position="1974"/>
        <end position="2247"/>
    </location>
</feature>
<reference evidence="9" key="1">
    <citation type="submission" date="2025-08" db="UniProtKB">
        <authorList>
            <consortium name="RefSeq"/>
        </authorList>
    </citation>
    <scope>IDENTIFICATION</scope>
</reference>
<organism evidence="8 9">
    <name type="scientific">Octopus sinensis</name>
    <name type="common">East Asian common octopus</name>
    <dbReference type="NCBI Taxonomy" id="2607531"/>
    <lineage>
        <taxon>Eukaryota</taxon>
        <taxon>Metazoa</taxon>
        <taxon>Spiralia</taxon>
        <taxon>Lophotrochozoa</taxon>
        <taxon>Mollusca</taxon>
        <taxon>Cephalopoda</taxon>
        <taxon>Coleoidea</taxon>
        <taxon>Octopodiformes</taxon>
        <taxon>Octopoda</taxon>
        <taxon>Incirrata</taxon>
        <taxon>Octopodidae</taxon>
        <taxon>Octopus</taxon>
    </lineage>
</organism>
<feature type="region of interest" description="Disordered" evidence="6">
    <location>
        <begin position="1419"/>
        <end position="1445"/>
    </location>
</feature>
<comment type="subcellular location">
    <subcellularLocation>
        <location evidence="1">Cytoplasm</location>
        <location evidence="1">Cytoskeleton</location>
    </subcellularLocation>
</comment>
<feature type="compositionally biased region" description="Polar residues" evidence="6">
    <location>
        <begin position="600"/>
        <end position="613"/>
    </location>
</feature>
<dbReference type="PANTHER" id="PTHR15012:SF32">
    <property type="entry name" value="PROTEIN SHROOM"/>
    <property type="match status" value="1"/>
</dbReference>
<feature type="compositionally biased region" description="Polar residues" evidence="6">
    <location>
        <begin position="1866"/>
        <end position="1875"/>
    </location>
</feature>
<evidence type="ECO:0000256" key="1">
    <source>
        <dbReference type="ARBA" id="ARBA00004245"/>
    </source>
</evidence>
<keyword evidence="5" id="KW-0175">Coiled coil</keyword>
<feature type="compositionally biased region" description="Low complexity" evidence="6">
    <location>
        <begin position="1876"/>
        <end position="1885"/>
    </location>
</feature>
<feature type="region of interest" description="Disordered" evidence="6">
    <location>
        <begin position="381"/>
        <end position="494"/>
    </location>
</feature>
<feature type="region of interest" description="Disordered" evidence="6">
    <location>
        <begin position="1127"/>
        <end position="1155"/>
    </location>
</feature>
<feature type="coiled-coil region" evidence="5">
    <location>
        <begin position="2164"/>
        <end position="2201"/>
    </location>
</feature>
<feature type="compositionally biased region" description="Polar residues" evidence="6">
    <location>
        <begin position="665"/>
        <end position="674"/>
    </location>
</feature>
<feature type="compositionally biased region" description="Polar residues" evidence="6">
    <location>
        <begin position="419"/>
        <end position="440"/>
    </location>
</feature>
<dbReference type="Proteomes" id="UP000515154">
    <property type="component" value="Linkage group LG20"/>
</dbReference>
<dbReference type="GO" id="GO:0051015">
    <property type="term" value="F:actin filament binding"/>
    <property type="evidence" value="ECO:0007669"/>
    <property type="project" value="InterPro"/>
</dbReference>
<name>A0A7E6FJQ4_9MOLL</name>
<protein>
    <submittedName>
        <fullName evidence="9">Protein Shroom2 isoform X1</fullName>
    </submittedName>
</protein>
<feature type="compositionally biased region" description="Polar residues" evidence="6">
    <location>
        <begin position="945"/>
        <end position="961"/>
    </location>
</feature>
<keyword evidence="3" id="KW-0963">Cytoplasm</keyword>
<dbReference type="GO" id="GO:0016324">
    <property type="term" value="C:apical plasma membrane"/>
    <property type="evidence" value="ECO:0007669"/>
    <property type="project" value="TreeGrafter"/>
</dbReference>
<evidence type="ECO:0000259" key="7">
    <source>
        <dbReference type="PROSITE" id="PS51307"/>
    </source>
</evidence>
<comment type="similarity">
    <text evidence="2">Belongs to the shroom family.</text>
</comment>
<feature type="compositionally biased region" description="Polar residues" evidence="6">
    <location>
        <begin position="1753"/>
        <end position="1774"/>
    </location>
</feature>
<dbReference type="PROSITE" id="PS51307">
    <property type="entry name" value="ASD2"/>
    <property type="match status" value="1"/>
</dbReference>
<feature type="compositionally biased region" description="Low complexity" evidence="6">
    <location>
        <begin position="1914"/>
        <end position="1946"/>
    </location>
</feature>
<accession>A0A7E6FJQ4</accession>
<feature type="region of interest" description="Disordered" evidence="6">
    <location>
        <begin position="1866"/>
        <end position="1967"/>
    </location>
</feature>
<dbReference type="RefSeq" id="XP_036367605.1">
    <property type="nucleotide sequence ID" value="XM_036511712.1"/>
</dbReference>
<feature type="compositionally biased region" description="Basic and acidic residues" evidence="6">
    <location>
        <begin position="1420"/>
        <end position="1429"/>
    </location>
</feature>
<evidence type="ECO:0000256" key="5">
    <source>
        <dbReference type="SAM" id="Coils"/>
    </source>
</evidence>
<dbReference type="InterPro" id="IPR027685">
    <property type="entry name" value="Shroom_fam"/>
</dbReference>
<evidence type="ECO:0000256" key="4">
    <source>
        <dbReference type="ARBA" id="ARBA00023212"/>
    </source>
</evidence>
<feature type="region of interest" description="Disordered" evidence="6">
    <location>
        <begin position="590"/>
        <end position="613"/>
    </location>
</feature>
<feature type="compositionally biased region" description="Polar residues" evidence="6">
    <location>
        <begin position="1893"/>
        <end position="1908"/>
    </location>
</feature>
<sequence>MDRRSGGNNNSNENNHIGYRNYVNEPKCSCYLTGQEGYNKKHCSNCDRGYGLTKAARNIYGLTSANTRLVLSSPKHKVWSVSSVKSNEIKPEFAWPYEEKSKSYSDLSKLQFKSLTNEQVDRLSVSDHHKWLKRSKNYQETWQQPDLTSDYRGESKKDYNTEENSTFRDKVLFFNRDKLLFFNRDKQFKSNEIRRNVDKNLPNDYMDSNYPLKKHNLKNSDLRPKSESQESVRVPEDRRHSDEVPYTLTQLQSKAFEFGLKRGFSQNPSTVQSYESLNSENSDFEFSVEETGHEKSPSWPVTVHSKIPCEPYTIAVSKQSQTWSSSTPMLAEHKSLSSAKQGNTPLFQKRDTENTPDDSYAGNKHYHKPKSSMRFKEFYNSKPGYPPPRFDSDGHNLGDAEYNVPSPPERDIPVPKMMSSATEKTSNKTMLSHSQQTSPISPLIMNWPQLSSSSSNLHRDTQTSLPEEEQKKRFSTSEDEKDNSMKPRSETDSKIYGNLVTNPIMISGEKYAANNNFKLGDVKSTTGSSSTYIIKQTPYYNTSTQTELVFPNTQELSNTGRNTELSKMKSAGVQVGLEKDFSHENSLQTAPLADSKDSDFNSTQSKVVQSTGLQASVEGDLNVNYSRAYQPMRRPPSESLTDHVRNQASLLEEKRDQVSDMKFNLESNKQPKQRSASESEVRRPITVENLLSGYQDYVPSTAPILRKLSEEFYMQAFRQGTIPPISTSSSNLSASQETLTQGLKHADSNSSLVIKVSQPESTTSSRPNFFSFPNQSSTSWETQKHYPVSANQHFNSQATTPFFESKEDQSLECQPNQSYPLPKKEKIPNSYKQQNSAANYTSDTSNANRTSSTLQDLGMPEKFRAQVTSYAVPQKTQDLYALSTTPLPLMHESSASTKLDASKFKKFHSSTSVLDSKKSAYGQDRSSFPGSQSSIFRKHNEDKNPSASNQSGEQISSQITATRRASMKKAYGMYDETEAALSERPLINYKQYPFESKDLLEISENDTKFEPKWDHVPRRPRVREGLNEMGQSMQGEGLSNSSHNTQAATSIVHGRSDSLPLSVKLGDEDKFAVPQGPAPKKAYQSSVANQRNMNRTISETMYPLRSYTSNLDVTSSQTQEMSAKATLEDGWNPQQLINPQSDSYDRLKNSRRRSYTSNDNVFKKSIFTAPLNPRLYGDFQHVTHSKQDWQQQQNDNNNNTSNNSNNINNNNSTTNTQSDYMDMSGRHQERTKHQTEWTRVRSQMSDSNRGLYGSVSFDKIKDLSSPESSLSSSQKITNLEKKQSLLSSSLSSVPIYQNVAEKSAPTDVKFDGDLDMPPALPPRIYRLSSVEALTMNNSKNANTDSEDKSYGKQPNLSASLSGHFLRKQMYAEQVRAQAKRFSEQAKGMYIVKTTPKIGIAEQTKVVTWADEPQIAVPAKPLDKDGDQSPKHHFSPEIAADVTTEPEYPRDTYASYRSKQSHRSVGVYKRSKSTLDNSLLTDQDDDEKIRNNNAFAWKSEDNLGHVGFQSRASSEQCLAGIDQVSDQLYLHLSSSTVSLPTDAESAERTDPFVSKGEENSDSQVSVKQRVKKFEVTKPETKAKQQKEERVKPCPPPVPAKPRSLLLRTSSEISAERKNSLPGQLLPSEDIGSLGLRGQHHVPGQLLPSEDSDSLGLRGQHHVLGDFSKPSSDSGVSLESNISPLIHQKLSRNQNQFPPKPKAIATCDHSMGQASGDTPPTKCWDGGTENQQSSYLNTTSESRYFPSKQSMVTDFPTSVESQPNKVTLSSNINPESRLSYLKQKDTKQNSRPVLQEKPSMSFATPVHLDSHFSHNQSEHQAPEKSANSVKIVSNTAETVSKCQPVYNAIHMQDSQNNNFLKEQAAVSLPQSEVSNNQDSSRVVVTSSLRRDSSDANSQQIQKSEQIQNESSPHKVAVSNNININNNTNSANVNNNNDTNIGGKSSTSDSETKKEYKISSHSRQPSQEELEFEIKAKELSQELKEDDKNLLQVLNPNNKKAIDFVEDLLENAAYDCQQIPTKLPKESSNTSLNESSPGSNTANSQSGSQFQVISDSYKESEKCQETDEDALLQKKEGLRVSIMKKLDVLREAKQSVEREILEINSLGEKIVNNLDESCPNSQEKNKYKSFLEDREMVIKLLLKLSVLLARAENSVQCLPAGVEARKKELAIEKRDKLSRQHEEAKQLKSDIDRRQEQISNILKQYLSDEDLKDYHYYLSMKSRLIIESQELEDKIFLGQEQLSALKRSIPSSFQS</sequence>
<evidence type="ECO:0000313" key="9">
    <source>
        <dbReference type="RefSeq" id="XP_036367605.1"/>
    </source>
</evidence>
<feature type="compositionally biased region" description="Polar residues" evidence="6">
    <location>
        <begin position="830"/>
        <end position="855"/>
    </location>
</feature>
<feature type="compositionally biased region" description="Basic and acidic residues" evidence="6">
    <location>
        <begin position="1570"/>
        <end position="1590"/>
    </location>
</feature>
<feature type="compositionally biased region" description="Low complexity" evidence="6">
    <location>
        <begin position="1190"/>
        <end position="1218"/>
    </location>
</feature>
<feature type="region of interest" description="Disordered" evidence="6">
    <location>
        <begin position="1753"/>
        <end position="1775"/>
    </location>
</feature>
<feature type="region of interest" description="Disordered" evidence="6">
    <location>
        <begin position="915"/>
        <end position="961"/>
    </location>
</feature>
<feature type="compositionally biased region" description="Basic and acidic residues" evidence="6">
    <location>
        <begin position="1544"/>
        <end position="1557"/>
    </location>
</feature>
<dbReference type="PANTHER" id="PTHR15012">
    <property type="entry name" value="APICAL PROTEIN/SHROOM-RELATED"/>
    <property type="match status" value="1"/>
</dbReference>
<feature type="region of interest" description="Disordered" evidence="6">
    <location>
        <begin position="1537"/>
        <end position="1635"/>
    </location>
</feature>
<evidence type="ECO:0000256" key="2">
    <source>
        <dbReference type="ARBA" id="ARBA00006469"/>
    </source>
</evidence>
<feature type="compositionally biased region" description="Basic and acidic residues" evidence="6">
    <location>
        <begin position="468"/>
        <end position="493"/>
    </location>
</feature>
<dbReference type="Gene3D" id="6.10.250.3120">
    <property type="match status" value="1"/>
</dbReference>
<feature type="region of interest" description="Disordered" evidence="6">
    <location>
        <begin position="199"/>
        <end position="244"/>
    </location>
</feature>
<dbReference type="GO" id="GO:0043296">
    <property type="term" value="C:apical junction complex"/>
    <property type="evidence" value="ECO:0007669"/>
    <property type="project" value="TreeGrafter"/>
</dbReference>
<feature type="compositionally biased region" description="Polar residues" evidence="6">
    <location>
        <begin position="924"/>
        <end position="935"/>
    </location>
</feature>